<feature type="domain" description="HTH lysR-type" evidence="5">
    <location>
        <begin position="1"/>
        <end position="58"/>
    </location>
</feature>
<gene>
    <name evidence="6" type="ORF">NL53_02340</name>
</gene>
<sequence length="278" mass="31784">MNLNFIKHFLAVYDFGSITKAAEHLDMTQPSMSSAIKKFEESYGQPLFVKLGRTIQPTEAADSLAYQVRPIMEQLEQALYMPRELVVCGPEIILQSLPNMAGVLLTESPAIEYRMLDKIRSGEVDMLFDDITVDDHTFVTEEVRAYQIGFACRQDHPFIGKTLSMDHFERAEHIRLRLQDRNVGALEARTEQTFQRKIVREVSGPSNLLLSVRNTDAICIVTESMFGLAQELGLKVLEPPFPIRPYQLKLIYHRRNLANKAHKDARESIKQHLKKPLS</sequence>
<dbReference type="PROSITE" id="PS50931">
    <property type="entry name" value="HTH_LYSR"/>
    <property type="match status" value="1"/>
</dbReference>
<keyword evidence="7" id="KW-1185">Reference proteome</keyword>
<dbReference type="PANTHER" id="PTHR30118">
    <property type="entry name" value="HTH-TYPE TRANSCRIPTIONAL REGULATOR LEUO-RELATED"/>
    <property type="match status" value="1"/>
</dbReference>
<dbReference type="InterPro" id="IPR005119">
    <property type="entry name" value="LysR_subst-bd"/>
</dbReference>
<dbReference type="InterPro" id="IPR036388">
    <property type="entry name" value="WH-like_DNA-bd_sf"/>
</dbReference>
<keyword evidence="4" id="KW-0804">Transcription</keyword>
<keyword evidence="2" id="KW-0805">Transcription regulation</keyword>
<evidence type="ECO:0000256" key="4">
    <source>
        <dbReference type="ARBA" id="ARBA00023163"/>
    </source>
</evidence>
<dbReference type="SUPFAM" id="SSF53850">
    <property type="entry name" value="Periplasmic binding protein-like II"/>
    <property type="match status" value="1"/>
</dbReference>
<keyword evidence="3" id="KW-0238">DNA-binding</keyword>
<evidence type="ECO:0000313" key="6">
    <source>
        <dbReference type="EMBL" id="KHA62431.1"/>
    </source>
</evidence>
<organism evidence="6 7">
    <name type="scientific">Vibrio variabilis</name>
    <dbReference type="NCBI Taxonomy" id="990271"/>
    <lineage>
        <taxon>Bacteria</taxon>
        <taxon>Pseudomonadati</taxon>
        <taxon>Pseudomonadota</taxon>
        <taxon>Gammaproteobacteria</taxon>
        <taxon>Vibrionales</taxon>
        <taxon>Vibrionaceae</taxon>
        <taxon>Vibrio</taxon>
    </lineage>
</organism>
<evidence type="ECO:0000256" key="2">
    <source>
        <dbReference type="ARBA" id="ARBA00023015"/>
    </source>
</evidence>
<dbReference type="InterPro" id="IPR000847">
    <property type="entry name" value="LysR_HTH_N"/>
</dbReference>
<accession>A0ABR4YFY5</accession>
<evidence type="ECO:0000256" key="3">
    <source>
        <dbReference type="ARBA" id="ARBA00023125"/>
    </source>
</evidence>
<dbReference type="PANTHER" id="PTHR30118:SF14">
    <property type="entry name" value="LYSR FAMILY TRANSCRIPTIONAL REGULATOR"/>
    <property type="match status" value="1"/>
</dbReference>
<protein>
    <submittedName>
        <fullName evidence="6">LysR family transcriptional regulator</fullName>
    </submittedName>
</protein>
<dbReference type="PRINTS" id="PR00039">
    <property type="entry name" value="HTHLYSR"/>
</dbReference>
<evidence type="ECO:0000313" key="7">
    <source>
        <dbReference type="Proteomes" id="UP000030520"/>
    </source>
</evidence>
<comment type="similarity">
    <text evidence="1">Belongs to the LysR transcriptional regulatory family.</text>
</comment>
<dbReference type="EMBL" id="JRWM01000003">
    <property type="protein sequence ID" value="KHA62431.1"/>
    <property type="molecule type" value="Genomic_DNA"/>
</dbReference>
<dbReference type="Proteomes" id="UP000030520">
    <property type="component" value="Unassembled WGS sequence"/>
</dbReference>
<dbReference type="InterPro" id="IPR050389">
    <property type="entry name" value="LysR-type_TF"/>
</dbReference>
<dbReference type="Gene3D" id="3.40.190.10">
    <property type="entry name" value="Periplasmic binding protein-like II"/>
    <property type="match status" value="2"/>
</dbReference>
<dbReference type="InterPro" id="IPR036390">
    <property type="entry name" value="WH_DNA-bd_sf"/>
</dbReference>
<name>A0ABR4YFY5_9VIBR</name>
<reference evidence="6 7" key="1">
    <citation type="submission" date="2014-10" db="EMBL/GenBank/DDBJ databases">
        <title>Genome sequencing of Vibrio variabilis T01.</title>
        <authorList>
            <person name="Chan K.-G."/>
            <person name="Mohamad N.I."/>
        </authorList>
    </citation>
    <scope>NUCLEOTIDE SEQUENCE [LARGE SCALE GENOMIC DNA]</scope>
    <source>
        <strain evidence="6 7">T01</strain>
    </source>
</reference>
<dbReference type="SUPFAM" id="SSF46785">
    <property type="entry name" value="Winged helix' DNA-binding domain"/>
    <property type="match status" value="1"/>
</dbReference>
<comment type="caution">
    <text evidence="6">The sequence shown here is derived from an EMBL/GenBank/DDBJ whole genome shotgun (WGS) entry which is preliminary data.</text>
</comment>
<dbReference type="Pfam" id="PF00126">
    <property type="entry name" value="HTH_1"/>
    <property type="match status" value="1"/>
</dbReference>
<evidence type="ECO:0000256" key="1">
    <source>
        <dbReference type="ARBA" id="ARBA00009437"/>
    </source>
</evidence>
<evidence type="ECO:0000259" key="5">
    <source>
        <dbReference type="PROSITE" id="PS50931"/>
    </source>
</evidence>
<proteinExistence type="inferred from homology"/>
<dbReference type="Gene3D" id="1.10.10.10">
    <property type="entry name" value="Winged helix-like DNA-binding domain superfamily/Winged helix DNA-binding domain"/>
    <property type="match status" value="1"/>
</dbReference>
<dbReference type="Pfam" id="PF03466">
    <property type="entry name" value="LysR_substrate"/>
    <property type="match status" value="1"/>
</dbReference>